<dbReference type="PANTHER" id="PTHR11070:SF30">
    <property type="entry name" value="F-BOX DNA HELICASE 1"/>
    <property type="match status" value="1"/>
</dbReference>
<dbReference type="EC" id="5.6.2.4" evidence="7"/>
<feature type="domain" description="UvrD-like helicase ATP-binding" evidence="10">
    <location>
        <begin position="1"/>
        <end position="267"/>
    </location>
</feature>
<evidence type="ECO:0000256" key="8">
    <source>
        <dbReference type="ARBA" id="ARBA00048988"/>
    </source>
</evidence>
<gene>
    <name evidence="11" type="ORF">ENS31_14025</name>
</gene>
<dbReference type="PROSITE" id="PS51198">
    <property type="entry name" value="UVRD_HELICASE_ATP_BIND"/>
    <property type="match status" value="1"/>
</dbReference>
<protein>
    <recommendedName>
        <fullName evidence="7">DNA 3'-5' helicase</fullName>
        <ecNumber evidence="7">5.6.2.4</ecNumber>
    </recommendedName>
</protein>
<dbReference type="AlphaFoldDB" id="A0A7V2ZMC4"/>
<evidence type="ECO:0000256" key="1">
    <source>
        <dbReference type="ARBA" id="ARBA00022741"/>
    </source>
</evidence>
<dbReference type="GO" id="GO:0043138">
    <property type="term" value="F:3'-5' DNA helicase activity"/>
    <property type="evidence" value="ECO:0007669"/>
    <property type="project" value="UniProtKB-EC"/>
</dbReference>
<dbReference type="PANTHER" id="PTHR11070">
    <property type="entry name" value="UVRD / RECB / PCRA DNA HELICASE FAMILY MEMBER"/>
    <property type="match status" value="1"/>
</dbReference>
<dbReference type="GO" id="GO:0016787">
    <property type="term" value="F:hydrolase activity"/>
    <property type="evidence" value="ECO:0007669"/>
    <property type="project" value="UniProtKB-UniRule"/>
</dbReference>
<dbReference type="GO" id="GO:0003677">
    <property type="term" value="F:DNA binding"/>
    <property type="evidence" value="ECO:0007669"/>
    <property type="project" value="InterPro"/>
</dbReference>
<dbReference type="GO" id="GO:0000724">
    <property type="term" value="P:double-strand break repair via homologous recombination"/>
    <property type="evidence" value="ECO:0007669"/>
    <property type="project" value="TreeGrafter"/>
</dbReference>
<evidence type="ECO:0000313" key="11">
    <source>
        <dbReference type="EMBL" id="HFI92632.1"/>
    </source>
</evidence>
<dbReference type="InterPro" id="IPR014016">
    <property type="entry name" value="UvrD-like_ATP-bd"/>
</dbReference>
<dbReference type="Pfam" id="PF13361">
    <property type="entry name" value="UvrD_C"/>
    <property type="match status" value="1"/>
</dbReference>
<accession>A0A7V2ZMC4</accession>
<evidence type="ECO:0000256" key="2">
    <source>
        <dbReference type="ARBA" id="ARBA00022801"/>
    </source>
</evidence>
<reference evidence="11" key="1">
    <citation type="journal article" date="2020" name="mSystems">
        <title>Genome- and Community-Level Interaction Insights into Carbon Utilization and Element Cycling Functions of Hydrothermarchaeota in Hydrothermal Sediment.</title>
        <authorList>
            <person name="Zhou Z."/>
            <person name="Liu Y."/>
            <person name="Xu W."/>
            <person name="Pan J."/>
            <person name="Luo Z.H."/>
            <person name="Li M."/>
        </authorList>
    </citation>
    <scope>NUCLEOTIDE SEQUENCE [LARGE SCALE GENOMIC DNA]</scope>
    <source>
        <strain evidence="11">SpSt-479</strain>
    </source>
</reference>
<dbReference type="InterPro" id="IPR014017">
    <property type="entry name" value="DNA_helicase_UvrD-like_C"/>
</dbReference>
<comment type="caution">
    <text evidence="11">The sequence shown here is derived from an EMBL/GenBank/DDBJ whole genome shotgun (WGS) entry which is preliminary data.</text>
</comment>
<dbReference type="GO" id="GO:0005524">
    <property type="term" value="F:ATP binding"/>
    <property type="evidence" value="ECO:0007669"/>
    <property type="project" value="UniProtKB-UniRule"/>
</dbReference>
<comment type="catalytic activity">
    <reaction evidence="8">
        <text>ATP + H2O = ADP + phosphate + H(+)</text>
        <dbReference type="Rhea" id="RHEA:13065"/>
        <dbReference type="ChEBI" id="CHEBI:15377"/>
        <dbReference type="ChEBI" id="CHEBI:15378"/>
        <dbReference type="ChEBI" id="CHEBI:30616"/>
        <dbReference type="ChEBI" id="CHEBI:43474"/>
        <dbReference type="ChEBI" id="CHEBI:456216"/>
        <dbReference type="EC" id="5.6.2.4"/>
    </reaction>
</comment>
<evidence type="ECO:0000256" key="5">
    <source>
        <dbReference type="ARBA" id="ARBA00023235"/>
    </source>
</evidence>
<evidence type="ECO:0000256" key="9">
    <source>
        <dbReference type="PROSITE-ProRule" id="PRU00560"/>
    </source>
</evidence>
<organism evidence="11">
    <name type="scientific">Ignavibacterium album</name>
    <dbReference type="NCBI Taxonomy" id="591197"/>
    <lineage>
        <taxon>Bacteria</taxon>
        <taxon>Pseudomonadati</taxon>
        <taxon>Ignavibacteriota</taxon>
        <taxon>Ignavibacteria</taxon>
        <taxon>Ignavibacteriales</taxon>
        <taxon>Ignavibacteriaceae</taxon>
        <taxon>Ignavibacterium</taxon>
    </lineage>
</organism>
<evidence type="ECO:0000256" key="3">
    <source>
        <dbReference type="ARBA" id="ARBA00022806"/>
    </source>
</evidence>
<dbReference type="InterPro" id="IPR000212">
    <property type="entry name" value="DNA_helicase_UvrD/REP"/>
</dbReference>
<keyword evidence="2 9" id="KW-0378">Hydrolase</keyword>
<keyword evidence="5" id="KW-0413">Isomerase</keyword>
<sequence length="586" mass="68056">MNLTNEQYDIINSTGDIKINAVAGSGKTTTIIEYSKTRPKKSKILYLAFNRSVKNEAEHKFASFGLDNVKVETAHSLAYKDIVYRFKYNVKPQGYKTYEVAEILKLRRRKEKHFELITANHINRFVNYFCNSNAKRVQQLNYLDTVSDPLAYEFVRKNYDYIEKHTRDFLTKMNNGEIEITHDFYLKKFQLSTPYLDYDYILFDEGQDASPAMLEVFLNQNGTKVIVGDSHQQIYSWRFAVNSLERVDFKALPLTISFRFPQEIANLAVEILNWKKLISEQQILNIKGAGGKDSQKFKATLARTNLGLLSKAIDFVTEKSKPQTIYFEGNINSYFYADEGASLFDVLNLYNHNHEMIKDNLIKSMNDFSELEEYVDKTEDSQLAMLVEIVKKYENDLPRLIRLMRDSSVEAKKDAKMIFSTVHRSKGMEYGTVYLNNDFISQRKVKRLVEKQNEFPFDTDKINEEINILYVAVTRAISSLFIPQYYLPATFPKSVNIKIIGGETEERDFDNRKKLESFRKNDVKSKSYSFEDVRKNHPDAYKSWSSEEEAKLLSLVRANISINEISRTLGRTKGAIVSRLSKLFGR</sequence>
<evidence type="ECO:0000256" key="4">
    <source>
        <dbReference type="ARBA" id="ARBA00022840"/>
    </source>
</evidence>
<proteinExistence type="predicted"/>
<evidence type="ECO:0000256" key="6">
    <source>
        <dbReference type="ARBA" id="ARBA00034617"/>
    </source>
</evidence>
<keyword evidence="4 9" id="KW-0067">ATP-binding</keyword>
<comment type="catalytic activity">
    <reaction evidence="6">
        <text>Couples ATP hydrolysis with the unwinding of duplex DNA by translocating in the 3'-5' direction.</text>
        <dbReference type="EC" id="5.6.2.4"/>
    </reaction>
</comment>
<dbReference type="EMBL" id="DSUJ01000011">
    <property type="protein sequence ID" value="HFI92632.1"/>
    <property type="molecule type" value="Genomic_DNA"/>
</dbReference>
<dbReference type="Gene3D" id="3.40.50.300">
    <property type="entry name" value="P-loop containing nucleotide triphosphate hydrolases"/>
    <property type="match status" value="2"/>
</dbReference>
<dbReference type="InterPro" id="IPR027417">
    <property type="entry name" value="P-loop_NTPase"/>
</dbReference>
<name>A0A7V2ZMC4_9BACT</name>
<feature type="binding site" evidence="9">
    <location>
        <begin position="21"/>
        <end position="28"/>
    </location>
    <ligand>
        <name>ATP</name>
        <dbReference type="ChEBI" id="CHEBI:30616"/>
    </ligand>
</feature>
<dbReference type="GO" id="GO:0031297">
    <property type="term" value="P:replication fork processing"/>
    <property type="evidence" value="ECO:0007669"/>
    <property type="project" value="TreeGrafter"/>
</dbReference>
<evidence type="ECO:0000259" key="10">
    <source>
        <dbReference type="PROSITE" id="PS51198"/>
    </source>
</evidence>
<keyword evidence="3 9" id="KW-0347">Helicase</keyword>
<dbReference type="Pfam" id="PF00580">
    <property type="entry name" value="UvrD-helicase"/>
    <property type="match status" value="1"/>
</dbReference>
<dbReference type="SUPFAM" id="SSF52540">
    <property type="entry name" value="P-loop containing nucleoside triphosphate hydrolases"/>
    <property type="match status" value="1"/>
</dbReference>
<keyword evidence="1 9" id="KW-0547">Nucleotide-binding</keyword>
<evidence type="ECO:0000256" key="7">
    <source>
        <dbReference type="ARBA" id="ARBA00034808"/>
    </source>
</evidence>